<keyword evidence="3" id="KW-1185">Reference proteome</keyword>
<name>A0A4Q1C883_9BACT</name>
<keyword evidence="1" id="KW-0732">Signal</keyword>
<evidence type="ECO:0000256" key="1">
    <source>
        <dbReference type="SAM" id="SignalP"/>
    </source>
</evidence>
<dbReference type="EMBL" id="SDHX01000001">
    <property type="protein sequence ID" value="RXK55143.1"/>
    <property type="molecule type" value="Genomic_DNA"/>
</dbReference>
<reference evidence="2 3" key="1">
    <citation type="submission" date="2019-01" db="EMBL/GenBank/DDBJ databases">
        <title>Lacunisphaera sp. strain TWA-58.</title>
        <authorList>
            <person name="Chen W.-M."/>
        </authorList>
    </citation>
    <scope>NUCLEOTIDE SEQUENCE [LARGE SCALE GENOMIC DNA]</scope>
    <source>
        <strain evidence="2 3">TWA-58</strain>
    </source>
</reference>
<dbReference type="RefSeq" id="WP_129046509.1">
    <property type="nucleotide sequence ID" value="NZ_SDHX01000001.1"/>
</dbReference>
<protein>
    <submittedName>
        <fullName evidence="2">Uncharacterized protein</fullName>
    </submittedName>
</protein>
<evidence type="ECO:0000313" key="3">
    <source>
        <dbReference type="Proteomes" id="UP000290218"/>
    </source>
</evidence>
<gene>
    <name evidence="2" type="ORF">ESB00_04390</name>
</gene>
<feature type="chain" id="PRO_5020265065" evidence="1">
    <location>
        <begin position="18"/>
        <end position="123"/>
    </location>
</feature>
<feature type="signal peptide" evidence="1">
    <location>
        <begin position="1"/>
        <end position="17"/>
    </location>
</feature>
<evidence type="ECO:0000313" key="2">
    <source>
        <dbReference type="EMBL" id="RXK55143.1"/>
    </source>
</evidence>
<sequence length="123" mass="13510">MRFILILLLLANTSVFAQSNPMTAEELFVGCELAIKKASGEKIGEIDSIKAMRAIAYVDGYFDSIAMVQNLNPQISIVDFSEQPTNAVILSRIVEAIRSNPRVRAEGTARIVVMHVARSITTK</sequence>
<organism evidence="2 3">
    <name type="scientific">Oleiharenicola lentus</name>
    <dbReference type="NCBI Taxonomy" id="2508720"/>
    <lineage>
        <taxon>Bacteria</taxon>
        <taxon>Pseudomonadati</taxon>
        <taxon>Verrucomicrobiota</taxon>
        <taxon>Opitutia</taxon>
        <taxon>Opitutales</taxon>
        <taxon>Opitutaceae</taxon>
        <taxon>Oleiharenicola</taxon>
    </lineage>
</organism>
<accession>A0A4Q1C883</accession>
<comment type="caution">
    <text evidence="2">The sequence shown here is derived from an EMBL/GenBank/DDBJ whole genome shotgun (WGS) entry which is preliminary data.</text>
</comment>
<dbReference type="Proteomes" id="UP000290218">
    <property type="component" value="Unassembled WGS sequence"/>
</dbReference>
<proteinExistence type="predicted"/>
<dbReference type="AlphaFoldDB" id="A0A4Q1C883"/>